<sequence length="98" mass="10898">MLPYVLRARVAVYRPQVQPPEGSAQKRTHGTNKGTEQIVVVIVIVIVIALWIITVLPTTLPKLGLLCFVMETPGSELAGDPRKRLHGCKPFAAQWLNW</sequence>
<reference evidence="3" key="1">
    <citation type="journal article" date="2015" name="BMC Genomics">
        <title>Draft genome of a commonly misdiagnosed multidrug resistant pathogen Candida auris.</title>
        <authorList>
            <person name="Chatterjee S."/>
            <person name="Alampalli S.V."/>
            <person name="Nageshan R.K."/>
            <person name="Chettiar S.T."/>
            <person name="Joshi S."/>
            <person name="Tatu U.S."/>
        </authorList>
    </citation>
    <scope>NUCLEOTIDE SEQUENCE [LARGE SCALE GENOMIC DNA]</scope>
    <source>
        <strain evidence="3">6684</strain>
    </source>
</reference>
<evidence type="ECO:0000313" key="2">
    <source>
        <dbReference type="EMBL" id="KNE01390.1"/>
    </source>
</evidence>
<keyword evidence="1" id="KW-1133">Transmembrane helix</keyword>
<keyword evidence="1" id="KW-0472">Membrane</keyword>
<name>A0A0L0P569_CANAR</name>
<evidence type="ECO:0000256" key="1">
    <source>
        <dbReference type="SAM" id="Phobius"/>
    </source>
</evidence>
<gene>
    <name evidence="2" type="ORF">QG37_01579</name>
</gene>
<organism evidence="2 3">
    <name type="scientific">Candidozyma auris</name>
    <name type="common">Yeast</name>
    <name type="synonym">Candida auris</name>
    <dbReference type="NCBI Taxonomy" id="498019"/>
    <lineage>
        <taxon>Eukaryota</taxon>
        <taxon>Fungi</taxon>
        <taxon>Dikarya</taxon>
        <taxon>Ascomycota</taxon>
        <taxon>Saccharomycotina</taxon>
        <taxon>Pichiomycetes</taxon>
        <taxon>Metschnikowiaceae</taxon>
        <taxon>Candidozyma</taxon>
    </lineage>
</organism>
<dbReference type="VEuPathDB" id="FungiDB:QG37_01579"/>
<dbReference type="EMBL" id="LGST01000012">
    <property type="protein sequence ID" value="KNE01390.1"/>
    <property type="molecule type" value="Genomic_DNA"/>
</dbReference>
<keyword evidence="1" id="KW-0812">Transmembrane</keyword>
<proteinExistence type="predicted"/>
<accession>A0A0L0P569</accession>
<protein>
    <submittedName>
        <fullName evidence="2">Uncharacterized protein</fullName>
    </submittedName>
</protein>
<dbReference type="AlphaFoldDB" id="A0A0L0P569"/>
<feature type="transmembrane region" description="Helical" evidence="1">
    <location>
        <begin position="38"/>
        <end position="56"/>
    </location>
</feature>
<comment type="caution">
    <text evidence="2">The sequence shown here is derived from an EMBL/GenBank/DDBJ whole genome shotgun (WGS) entry which is preliminary data.</text>
</comment>
<dbReference type="Proteomes" id="UP000037122">
    <property type="component" value="Unassembled WGS sequence"/>
</dbReference>
<evidence type="ECO:0000313" key="3">
    <source>
        <dbReference type="Proteomes" id="UP000037122"/>
    </source>
</evidence>